<keyword evidence="3" id="KW-0677">Repeat</keyword>
<feature type="region of interest" description="Disordered" evidence="8">
    <location>
        <begin position="134"/>
        <end position="161"/>
    </location>
</feature>
<dbReference type="InterPro" id="IPR002182">
    <property type="entry name" value="NB-ARC"/>
</dbReference>
<dbReference type="InterPro" id="IPR055414">
    <property type="entry name" value="LRR_R13L4/SHOC2-like"/>
</dbReference>
<comment type="similarity">
    <text evidence="1">Belongs to the disease resistance NB-LRR family.</text>
</comment>
<dbReference type="EMBL" id="CM000762">
    <property type="protein sequence ID" value="KXG32207.1"/>
    <property type="molecule type" value="Genomic_DNA"/>
</dbReference>
<dbReference type="InterPro" id="IPR036388">
    <property type="entry name" value="WH-like_DNA-bd_sf"/>
</dbReference>
<dbReference type="SUPFAM" id="SSF52058">
    <property type="entry name" value="L domain-like"/>
    <property type="match status" value="2"/>
</dbReference>
<protein>
    <recommendedName>
        <fullName evidence="16">Disease resistance protein RGA3</fullName>
    </recommendedName>
</protein>
<dbReference type="GO" id="GO:0051707">
    <property type="term" value="P:response to other organism"/>
    <property type="evidence" value="ECO:0007669"/>
    <property type="project" value="UniProtKB-ARBA"/>
</dbReference>
<dbReference type="Pfam" id="PF00560">
    <property type="entry name" value="LRR_1"/>
    <property type="match status" value="1"/>
</dbReference>
<dbReference type="InterPro" id="IPR041118">
    <property type="entry name" value="Rx_N"/>
</dbReference>
<keyword evidence="7" id="KW-0175">Coiled coil</keyword>
<dbReference type="Gene3D" id="1.10.8.430">
    <property type="entry name" value="Helical domain of apoptotic protease-activating factors"/>
    <property type="match status" value="1"/>
</dbReference>
<feature type="compositionally biased region" description="Basic and acidic residues" evidence="8">
    <location>
        <begin position="150"/>
        <end position="161"/>
    </location>
</feature>
<feature type="domain" description="Disease resistance protein winged helix" evidence="11">
    <location>
        <begin position="422"/>
        <end position="502"/>
    </location>
</feature>
<proteinExistence type="inferred from homology"/>
<keyword evidence="5" id="KW-0611">Plant defense</keyword>
<dbReference type="InterPro" id="IPR042197">
    <property type="entry name" value="Apaf_helical"/>
</dbReference>
<keyword evidence="4" id="KW-0547">Nucleotide-binding</keyword>
<evidence type="ECO:0000259" key="10">
    <source>
        <dbReference type="Pfam" id="PF18052"/>
    </source>
</evidence>
<dbReference type="Pfam" id="PF23598">
    <property type="entry name" value="LRR_14"/>
    <property type="match status" value="2"/>
</dbReference>
<evidence type="ECO:0000256" key="8">
    <source>
        <dbReference type="SAM" id="MobiDB-lite"/>
    </source>
</evidence>
<dbReference type="GO" id="GO:0005524">
    <property type="term" value="F:ATP binding"/>
    <property type="evidence" value="ECO:0007669"/>
    <property type="project" value="UniProtKB-KW"/>
</dbReference>
<dbReference type="InParanoid" id="A0A1B6Q2Q1"/>
<accession>A0A1B6Q2Q1</accession>
<organism evidence="14 15">
    <name type="scientific">Sorghum bicolor</name>
    <name type="common">Sorghum</name>
    <name type="synonym">Sorghum vulgare</name>
    <dbReference type="NCBI Taxonomy" id="4558"/>
    <lineage>
        <taxon>Eukaryota</taxon>
        <taxon>Viridiplantae</taxon>
        <taxon>Streptophyta</taxon>
        <taxon>Embryophyta</taxon>
        <taxon>Tracheophyta</taxon>
        <taxon>Spermatophyta</taxon>
        <taxon>Magnoliopsida</taxon>
        <taxon>Liliopsida</taxon>
        <taxon>Poales</taxon>
        <taxon>Poaceae</taxon>
        <taxon>PACMAD clade</taxon>
        <taxon>Panicoideae</taxon>
        <taxon>Andropogonodae</taxon>
        <taxon>Andropogoneae</taxon>
        <taxon>Sorghinae</taxon>
        <taxon>Sorghum</taxon>
    </lineage>
</organism>
<feature type="domain" description="R13L1/DRL21-like LRR repeat region" evidence="13">
    <location>
        <begin position="916"/>
        <end position="1045"/>
    </location>
</feature>
<dbReference type="PRINTS" id="PR00364">
    <property type="entry name" value="DISEASERSIST"/>
</dbReference>
<name>A0A1B6Q2Q1_SORBI</name>
<sequence>MAEGVLASSIVHGVLAKIGSSIWAELALLRSFRADLRAMERDFTTVREVLSDAEARGDGGVRDWLRRLRDVAHDIDDLLDECRTDLCVSERRESTACGCGPVTNPCSLRSFAMARRLKSLRRRLESIAAGRDRLRLNPGIQPPGHPSAPPRRETISKVDESKTVGRAGDREKLMRLVLDAASDEDVSVIPIVGFGGLGKTTLAQLVFNDRRANDEVFDPRIWVSMSGDSSLRTLVQPIVSATKEKCDLDNLDAVSSFLSRTFTGMKYLLVLDDVWSENQEEWERLRLLLKDGKRGSKIIVTTRSRKVAMMVRTVAPFVLEGLSDDDCWEVFRYKAFEEGEENLHPKLVKVGKEIVHKCGGVPLAAKALGSMLRFNKNEHSWVAVKDSEIWQMEKEETILPSLKLSYDQMAPSVKQCFAYCSVFPRSHEIDRDKLLQQWVALGFIEPTKYRSESLFDRADDCFEHLLWMSFLQEVEEHDLSKKELEEDGNVKYMIHELVHDLAQSVARDEVQTITSNQVNGHTEGCCYVSLADDMGAPEVIQSMFHRVRAFHSWGYNLDIKLVLQSRCLRVLDLGGSPITELPQMVGKLKHLRYLDVSSSPIETLPNSISSLHNLHTLYLSNCSNLCILPMSICNLQNLETLNLSACSLQNLPDSIGNLQNLGNLNMSFCKFLETLPNSIGKLQNLRTLNLKGCGKLHNLPDDICSLQNLQFFNLSQCGILRELPRNIGNLSNLYHLNLSQCNDLKSVPDSIRRITRLHTLNMSHCSSLSEIPVSIGGLKELQFLILLHHSSSLSLPISTGHLPNLQTLDLSWNIGLEELPESIGSLHNLKILILFQCWSLSRLPDSISNLVMLESLNLVGCEQLTKLPDGIISISNLKHLRNDQCSALERLPHGFGQWTKLETLSLLTVGDKNSNIAELEHLNVLTGQLRIECQSPMKVPSTDAMRANLRKKKKLSSLTLSWTRSCSIEELISAETFLEVLMPPENLEVFEIDGYLGTKFSSWMMNSMELLLPNLVSLSFSNIHHCSCLPHLGHFPHLQSLQLRHITGVYSMDSEMPVKINKGTLYRSLKELHFEDMPNLEIWLTSPVTDHKDKEPDLFKFPVLKTVTVTECPMLTPQPCLPDAIADLSVSGSSSMLSVGRIAVPPSSLLRRLWIKNCHVSSNEWRLLRHRPKLEDLVIEYCERLHVLPEAIRSLTNLRRLKILNCRELKALPEWLGELATLESLEIRCCPKLVSLPKGLQGLTALEQLTVTGCSTDLNERCTKATGRDWFKICHVPSIIVS</sequence>
<evidence type="ECO:0000259" key="13">
    <source>
        <dbReference type="Pfam" id="PF25019"/>
    </source>
</evidence>
<dbReference type="Pfam" id="PF00931">
    <property type="entry name" value="NB-ARC"/>
    <property type="match status" value="1"/>
</dbReference>
<evidence type="ECO:0000256" key="6">
    <source>
        <dbReference type="ARBA" id="ARBA00022840"/>
    </source>
</evidence>
<dbReference type="STRING" id="4558.A0A1B6Q2Q1"/>
<dbReference type="Pfam" id="PF25019">
    <property type="entry name" value="LRR_R13L1-DRL21"/>
    <property type="match status" value="1"/>
</dbReference>
<dbReference type="eggNOG" id="KOG4658">
    <property type="taxonomic scope" value="Eukaryota"/>
</dbReference>
<dbReference type="InterPro" id="IPR001611">
    <property type="entry name" value="Leu-rich_rpt"/>
</dbReference>
<dbReference type="InterPro" id="IPR032675">
    <property type="entry name" value="LRR_dom_sf"/>
</dbReference>
<dbReference type="Proteomes" id="UP000000768">
    <property type="component" value="Chromosome 3"/>
</dbReference>
<dbReference type="PANTHER" id="PTHR36766:SF39">
    <property type="entry name" value="DISEASE RESISTANCE PROTEIN RGA3"/>
    <property type="match status" value="1"/>
</dbReference>
<dbReference type="SMART" id="SM00369">
    <property type="entry name" value="LRR_TYP"/>
    <property type="match status" value="5"/>
</dbReference>
<reference evidence="14 15" key="1">
    <citation type="journal article" date="2009" name="Nature">
        <title>The Sorghum bicolor genome and the diversification of grasses.</title>
        <authorList>
            <person name="Paterson A.H."/>
            <person name="Bowers J.E."/>
            <person name="Bruggmann R."/>
            <person name="Dubchak I."/>
            <person name="Grimwood J."/>
            <person name="Gundlach H."/>
            <person name="Haberer G."/>
            <person name="Hellsten U."/>
            <person name="Mitros T."/>
            <person name="Poliakov A."/>
            <person name="Schmutz J."/>
            <person name="Spannagl M."/>
            <person name="Tang H."/>
            <person name="Wang X."/>
            <person name="Wicker T."/>
            <person name="Bharti A.K."/>
            <person name="Chapman J."/>
            <person name="Feltus F.A."/>
            <person name="Gowik U."/>
            <person name="Grigoriev I.V."/>
            <person name="Lyons E."/>
            <person name="Maher C.A."/>
            <person name="Martis M."/>
            <person name="Narechania A."/>
            <person name="Otillar R.P."/>
            <person name="Penning B.W."/>
            <person name="Salamov A.A."/>
            <person name="Wang Y."/>
            <person name="Zhang L."/>
            <person name="Carpita N.C."/>
            <person name="Freeling M."/>
            <person name="Gingle A.R."/>
            <person name="Hash C.T."/>
            <person name="Keller B."/>
            <person name="Klein P."/>
            <person name="Kresovich S."/>
            <person name="McCann M.C."/>
            <person name="Ming R."/>
            <person name="Peterson D.G."/>
            <person name="Mehboob-ur-Rahman"/>
            <person name="Ware D."/>
            <person name="Westhoff P."/>
            <person name="Mayer K.F."/>
            <person name="Messing J."/>
            <person name="Rokhsar D.S."/>
        </authorList>
    </citation>
    <scope>NUCLEOTIDE SEQUENCE [LARGE SCALE GENOMIC DNA]</scope>
    <source>
        <strain evidence="15">cv. BTx623</strain>
    </source>
</reference>
<feature type="domain" description="Disease resistance R13L4/SHOC-2-like LRR" evidence="12">
    <location>
        <begin position="678"/>
        <end position="785"/>
    </location>
</feature>
<dbReference type="GO" id="GO:0006952">
    <property type="term" value="P:defense response"/>
    <property type="evidence" value="ECO:0007669"/>
    <property type="project" value="UniProtKB-KW"/>
</dbReference>
<reference evidence="15" key="2">
    <citation type="journal article" date="2018" name="Plant J.">
        <title>The Sorghum bicolor reference genome: improved assembly, gene annotations, a transcriptome atlas, and signatures of genome organization.</title>
        <authorList>
            <person name="McCormick R.F."/>
            <person name="Truong S.K."/>
            <person name="Sreedasyam A."/>
            <person name="Jenkins J."/>
            <person name="Shu S."/>
            <person name="Sims D."/>
            <person name="Kennedy M."/>
            <person name="Amirebrahimi M."/>
            <person name="Weers B.D."/>
            <person name="McKinley B."/>
            <person name="Mattison A."/>
            <person name="Morishige D.T."/>
            <person name="Grimwood J."/>
            <person name="Schmutz J."/>
            <person name="Mullet J.E."/>
        </authorList>
    </citation>
    <scope>NUCLEOTIDE SEQUENCE [LARGE SCALE GENOMIC DNA]</scope>
    <source>
        <strain evidence="15">cv. BTx623</strain>
    </source>
</reference>
<dbReference type="InterPro" id="IPR003591">
    <property type="entry name" value="Leu-rich_rpt_typical-subtyp"/>
</dbReference>
<dbReference type="SUPFAM" id="SSF52540">
    <property type="entry name" value="P-loop containing nucleoside triphosphate hydrolases"/>
    <property type="match status" value="1"/>
</dbReference>
<evidence type="ECO:0008006" key="16">
    <source>
        <dbReference type="Google" id="ProtNLM"/>
    </source>
</evidence>
<dbReference type="Gene3D" id="1.10.10.10">
    <property type="entry name" value="Winged helix-like DNA-binding domain superfamily/Winged helix DNA-binding domain"/>
    <property type="match status" value="1"/>
</dbReference>
<feature type="compositionally biased region" description="Pro residues" evidence="8">
    <location>
        <begin position="140"/>
        <end position="149"/>
    </location>
</feature>
<dbReference type="Gene3D" id="3.40.50.300">
    <property type="entry name" value="P-loop containing nucleotide triphosphate hydrolases"/>
    <property type="match status" value="1"/>
</dbReference>
<evidence type="ECO:0000256" key="2">
    <source>
        <dbReference type="ARBA" id="ARBA00022614"/>
    </source>
</evidence>
<dbReference type="Gene3D" id="1.20.5.4130">
    <property type="match status" value="1"/>
</dbReference>
<keyword evidence="6" id="KW-0067">ATP-binding</keyword>
<feature type="domain" description="NB-ARC" evidence="9">
    <location>
        <begin position="174"/>
        <end position="338"/>
    </location>
</feature>
<dbReference type="InterPro" id="IPR056789">
    <property type="entry name" value="LRR_R13L1-DRL21"/>
</dbReference>
<dbReference type="Pfam" id="PF23559">
    <property type="entry name" value="WHD_DRP"/>
    <property type="match status" value="1"/>
</dbReference>
<evidence type="ECO:0000259" key="12">
    <source>
        <dbReference type="Pfam" id="PF23598"/>
    </source>
</evidence>
<evidence type="ECO:0000313" key="15">
    <source>
        <dbReference type="Proteomes" id="UP000000768"/>
    </source>
</evidence>
<evidence type="ECO:0000256" key="7">
    <source>
        <dbReference type="ARBA" id="ARBA00023054"/>
    </source>
</evidence>
<dbReference type="Pfam" id="PF18052">
    <property type="entry name" value="Rx_N"/>
    <property type="match status" value="1"/>
</dbReference>
<feature type="domain" description="Disease resistance R13L4/SHOC-2-like LRR" evidence="12">
    <location>
        <begin position="556"/>
        <end position="624"/>
    </location>
</feature>
<evidence type="ECO:0000256" key="3">
    <source>
        <dbReference type="ARBA" id="ARBA00022737"/>
    </source>
</evidence>
<gene>
    <name evidence="14" type="ORF">SORBI_3003G118900</name>
</gene>
<evidence type="ECO:0000313" key="14">
    <source>
        <dbReference type="EMBL" id="KXG32207.1"/>
    </source>
</evidence>
<dbReference type="PANTHER" id="PTHR36766">
    <property type="entry name" value="PLANT BROAD-SPECTRUM MILDEW RESISTANCE PROTEIN RPW8"/>
    <property type="match status" value="1"/>
</dbReference>
<dbReference type="InterPro" id="IPR058922">
    <property type="entry name" value="WHD_DRP"/>
</dbReference>
<dbReference type="OrthoDB" id="2018313at2759"/>
<evidence type="ECO:0000259" key="9">
    <source>
        <dbReference type="Pfam" id="PF00931"/>
    </source>
</evidence>
<keyword evidence="15" id="KW-1185">Reference proteome</keyword>
<keyword evidence="2" id="KW-0433">Leucine-rich repeat</keyword>
<evidence type="ECO:0000256" key="5">
    <source>
        <dbReference type="ARBA" id="ARBA00022821"/>
    </source>
</evidence>
<dbReference type="Gene3D" id="3.80.10.10">
    <property type="entry name" value="Ribonuclease Inhibitor"/>
    <property type="match status" value="3"/>
</dbReference>
<dbReference type="GO" id="GO:0043531">
    <property type="term" value="F:ADP binding"/>
    <property type="evidence" value="ECO:0007669"/>
    <property type="project" value="InterPro"/>
</dbReference>
<dbReference type="InterPro" id="IPR027417">
    <property type="entry name" value="P-loop_NTPase"/>
</dbReference>
<feature type="domain" description="Disease resistance N-terminal" evidence="10">
    <location>
        <begin position="11"/>
        <end position="86"/>
    </location>
</feature>
<dbReference type="Gramene" id="KXG32207">
    <property type="protein sequence ID" value="KXG32207"/>
    <property type="gene ID" value="SORBI_3003G118900"/>
</dbReference>
<evidence type="ECO:0000256" key="4">
    <source>
        <dbReference type="ARBA" id="ARBA00022741"/>
    </source>
</evidence>
<evidence type="ECO:0000259" key="11">
    <source>
        <dbReference type="Pfam" id="PF23559"/>
    </source>
</evidence>
<evidence type="ECO:0000256" key="1">
    <source>
        <dbReference type="ARBA" id="ARBA00008894"/>
    </source>
</evidence>
<dbReference type="OMA" id="RIECWSH"/>